<comment type="caution">
    <text evidence="1">The sequence shown here is derived from an EMBL/GenBank/DDBJ whole genome shotgun (WGS) entry which is preliminary data.</text>
</comment>
<evidence type="ECO:0000313" key="2">
    <source>
        <dbReference type="Proteomes" id="UP001060215"/>
    </source>
</evidence>
<accession>A0ACC0FVW9</accession>
<proteinExistence type="predicted"/>
<dbReference type="Proteomes" id="UP001060215">
    <property type="component" value="Chromosome 13"/>
</dbReference>
<protein>
    <submittedName>
        <fullName evidence="1">Uncharacterized protein</fullName>
    </submittedName>
</protein>
<name>A0ACC0FVW9_9ERIC</name>
<evidence type="ECO:0000313" key="1">
    <source>
        <dbReference type="EMBL" id="KAI7991521.1"/>
    </source>
</evidence>
<gene>
    <name evidence="1" type="ORF">LOK49_LG12G00703</name>
</gene>
<reference evidence="1 2" key="1">
    <citation type="journal article" date="2022" name="Plant J.">
        <title>Chromosome-level genome of Camellia lanceoleosa provides a valuable resource for understanding genome evolution and self-incompatibility.</title>
        <authorList>
            <person name="Gong W."/>
            <person name="Xiao S."/>
            <person name="Wang L."/>
            <person name="Liao Z."/>
            <person name="Chang Y."/>
            <person name="Mo W."/>
            <person name="Hu G."/>
            <person name="Li W."/>
            <person name="Zhao G."/>
            <person name="Zhu H."/>
            <person name="Hu X."/>
            <person name="Ji K."/>
            <person name="Xiang X."/>
            <person name="Song Q."/>
            <person name="Yuan D."/>
            <person name="Jin S."/>
            <person name="Zhang L."/>
        </authorList>
    </citation>
    <scope>NUCLEOTIDE SEQUENCE [LARGE SCALE GENOMIC DNA]</scope>
    <source>
        <strain evidence="1">SQ_2022a</strain>
    </source>
</reference>
<sequence>MASAVGETVLFKSVFTDKYVRPINKHTPSNDPKNERLSADGKGGPQMYLEKIRTGNHMYHIKSHETNKYWQVKSEDDGWITADADATSDRGTLFEIVYFVAPTTATDAATTTTVRLRHRFSQRYVRLCKEGEGYYLRASSHNIDKDSMDVFVCEKFQ</sequence>
<dbReference type="EMBL" id="CM045770">
    <property type="protein sequence ID" value="KAI7991521.1"/>
    <property type="molecule type" value="Genomic_DNA"/>
</dbReference>
<keyword evidence="2" id="KW-1185">Reference proteome</keyword>
<organism evidence="1 2">
    <name type="scientific">Camellia lanceoleosa</name>
    <dbReference type="NCBI Taxonomy" id="1840588"/>
    <lineage>
        <taxon>Eukaryota</taxon>
        <taxon>Viridiplantae</taxon>
        <taxon>Streptophyta</taxon>
        <taxon>Embryophyta</taxon>
        <taxon>Tracheophyta</taxon>
        <taxon>Spermatophyta</taxon>
        <taxon>Magnoliopsida</taxon>
        <taxon>eudicotyledons</taxon>
        <taxon>Gunneridae</taxon>
        <taxon>Pentapetalae</taxon>
        <taxon>asterids</taxon>
        <taxon>Ericales</taxon>
        <taxon>Theaceae</taxon>
        <taxon>Camellia</taxon>
    </lineage>
</organism>